<keyword evidence="5" id="KW-0833">Ubl conjugation pathway</keyword>
<keyword evidence="12" id="KW-1185">Reference proteome</keyword>
<dbReference type="GO" id="GO:0061630">
    <property type="term" value="F:ubiquitin protein ligase activity"/>
    <property type="evidence" value="ECO:0007669"/>
    <property type="project" value="UniProtKB-EC"/>
</dbReference>
<evidence type="ECO:0000313" key="11">
    <source>
        <dbReference type="EMBL" id="ACO69736.1"/>
    </source>
</evidence>
<dbReference type="GO" id="GO:0006515">
    <property type="term" value="P:protein quality control for misfolded or incompletely synthesized proteins"/>
    <property type="evidence" value="ECO:0007669"/>
    <property type="project" value="TreeGrafter"/>
</dbReference>
<evidence type="ECO:0000256" key="9">
    <source>
        <dbReference type="PROSITE-ProRule" id="PRU00339"/>
    </source>
</evidence>
<protein>
    <recommendedName>
        <fullName evidence="7">E3 ubiquitin-protein ligase CHIP</fullName>
        <ecNumber evidence="2">2.3.2.27</ecNumber>
    </recommendedName>
    <alternativeName>
        <fullName evidence="8">RING-type E3 ubiquitin transferase CHIP</fullName>
    </alternativeName>
</protein>
<dbReference type="InterPro" id="IPR003613">
    <property type="entry name" value="Ubox_domain"/>
</dbReference>
<evidence type="ECO:0000259" key="10">
    <source>
        <dbReference type="PROSITE" id="PS51698"/>
    </source>
</evidence>
<evidence type="ECO:0000313" key="12">
    <source>
        <dbReference type="Proteomes" id="UP000002009"/>
    </source>
</evidence>
<keyword evidence="4" id="KW-0677">Repeat</keyword>
<evidence type="ECO:0000256" key="3">
    <source>
        <dbReference type="ARBA" id="ARBA00022679"/>
    </source>
</evidence>
<dbReference type="PROSITE" id="PS50005">
    <property type="entry name" value="TPR"/>
    <property type="match status" value="1"/>
</dbReference>
<gene>
    <name evidence="11" type="ORF">MICPUN_85809</name>
</gene>
<dbReference type="InterPro" id="IPR013083">
    <property type="entry name" value="Znf_RING/FYVE/PHD"/>
</dbReference>
<dbReference type="UniPathway" id="UPA00143"/>
<dbReference type="STRING" id="296587.C1FGZ5"/>
<evidence type="ECO:0000256" key="2">
    <source>
        <dbReference type="ARBA" id="ARBA00012483"/>
    </source>
</evidence>
<accession>C1FGZ5</accession>
<feature type="domain" description="U-box" evidence="10">
    <location>
        <begin position="190"/>
        <end position="264"/>
    </location>
</feature>
<dbReference type="GO" id="GO:0051087">
    <property type="term" value="F:protein-folding chaperone binding"/>
    <property type="evidence" value="ECO:0007669"/>
    <property type="project" value="TreeGrafter"/>
</dbReference>
<evidence type="ECO:0000256" key="7">
    <source>
        <dbReference type="ARBA" id="ARBA00044534"/>
    </source>
</evidence>
<dbReference type="Gene3D" id="3.30.40.10">
    <property type="entry name" value="Zinc/RING finger domain, C3HC4 (zinc finger)"/>
    <property type="match status" value="1"/>
</dbReference>
<dbReference type="GO" id="GO:0000209">
    <property type="term" value="P:protein polyubiquitination"/>
    <property type="evidence" value="ECO:0007669"/>
    <property type="project" value="TreeGrafter"/>
</dbReference>
<dbReference type="GeneID" id="8247026"/>
<evidence type="ECO:0000256" key="6">
    <source>
        <dbReference type="ARBA" id="ARBA00022803"/>
    </source>
</evidence>
<keyword evidence="3" id="KW-0808">Transferase</keyword>
<dbReference type="PROSITE" id="PS51698">
    <property type="entry name" value="U_BOX"/>
    <property type="match status" value="1"/>
</dbReference>
<dbReference type="GO" id="GO:0071218">
    <property type="term" value="P:cellular response to misfolded protein"/>
    <property type="evidence" value="ECO:0007669"/>
    <property type="project" value="TreeGrafter"/>
</dbReference>
<dbReference type="InterPro" id="IPR019734">
    <property type="entry name" value="TPR_rpt"/>
</dbReference>
<feature type="repeat" description="TPR" evidence="9">
    <location>
        <begin position="8"/>
        <end position="41"/>
    </location>
</feature>
<reference evidence="11 12" key="1">
    <citation type="journal article" date="2009" name="Science">
        <title>Green evolution and dynamic adaptations revealed by genomes of the marine picoeukaryotes Micromonas.</title>
        <authorList>
            <person name="Worden A.Z."/>
            <person name="Lee J.H."/>
            <person name="Mock T."/>
            <person name="Rouze P."/>
            <person name="Simmons M.P."/>
            <person name="Aerts A.L."/>
            <person name="Allen A.E."/>
            <person name="Cuvelier M.L."/>
            <person name="Derelle E."/>
            <person name="Everett M.V."/>
            <person name="Foulon E."/>
            <person name="Grimwood J."/>
            <person name="Gundlach H."/>
            <person name="Henrissat B."/>
            <person name="Napoli C."/>
            <person name="McDonald S.M."/>
            <person name="Parker M.S."/>
            <person name="Rombauts S."/>
            <person name="Salamov A."/>
            <person name="Von Dassow P."/>
            <person name="Badger J.H."/>
            <person name="Coutinho P.M."/>
            <person name="Demir E."/>
            <person name="Dubchak I."/>
            <person name="Gentemann C."/>
            <person name="Eikrem W."/>
            <person name="Gready J.E."/>
            <person name="John U."/>
            <person name="Lanier W."/>
            <person name="Lindquist E.A."/>
            <person name="Lucas S."/>
            <person name="Mayer K.F."/>
            <person name="Moreau H."/>
            <person name="Not F."/>
            <person name="Otillar R."/>
            <person name="Panaud O."/>
            <person name="Pangilinan J."/>
            <person name="Paulsen I."/>
            <person name="Piegu B."/>
            <person name="Poliakov A."/>
            <person name="Robbens S."/>
            <person name="Schmutz J."/>
            <person name="Toulza E."/>
            <person name="Wyss T."/>
            <person name="Zelensky A."/>
            <person name="Zhou K."/>
            <person name="Armbrust E.V."/>
            <person name="Bhattacharya D."/>
            <person name="Goodenough U.W."/>
            <person name="Van de Peer Y."/>
            <person name="Grigoriev I.V."/>
        </authorList>
    </citation>
    <scope>NUCLEOTIDE SEQUENCE [LARGE SCALE GENOMIC DNA]</scope>
    <source>
        <strain evidence="12">RCC299 / NOUM17</strain>
    </source>
</reference>
<dbReference type="FunCoup" id="C1FGZ5">
    <property type="interactions" value="1539"/>
</dbReference>
<proteinExistence type="predicted"/>
<dbReference type="Gene3D" id="1.25.40.10">
    <property type="entry name" value="Tetratricopeptide repeat domain"/>
    <property type="match status" value="1"/>
</dbReference>
<dbReference type="KEGG" id="mis:MICPUN_85809"/>
<dbReference type="EC" id="2.3.2.27" evidence="2"/>
<sequence>MSTPTPEAESLKDRGNELFARGKYGAAIDAYTNALDLCPRWITPMKNRALCYRQRRDWANVRADCERALSIDRDDMKANYYLGLAMIGEGNHTDAARQLKKALESARTQGASIQTEIWRMYALAKYFEWAALASKRKARYDAIEAKLAAACGGAEGAAGAAGAGGLGPGDWDTVREMLDAVRREDDRSDEPPDCFCCKLTFEVFRDPVVAPSGHSYERVAVMEHLRKVGKFDPVTREPLVESDLRPNHSLRNAAHEWLNAHAWAFADIINPNQELAEFTGGS</sequence>
<dbReference type="InterPro" id="IPR045202">
    <property type="entry name" value="CHIP_RING-Ubox"/>
</dbReference>
<dbReference type="CDD" id="cd16654">
    <property type="entry name" value="RING-Ubox_CHIP"/>
    <property type="match status" value="1"/>
</dbReference>
<dbReference type="AlphaFoldDB" id="C1FGZ5"/>
<dbReference type="SUPFAM" id="SSF57850">
    <property type="entry name" value="RING/U-box"/>
    <property type="match status" value="1"/>
</dbReference>
<dbReference type="Pfam" id="PF04564">
    <property type="entry name" value="U-box"/>
    <property type="match status" value="1"/>
</dbReference>
<dbReference type="SUPFAM" id="SSF48452">
    <property type="entry name" value="TPR-like"/>
    <property type="match status" value="1"/>
</dbReference>
<organism evidence="11 12">
    <name type="scientific">Micromonas commoda (strain RCC299 / NOUM17 / CCMP2709)</name>
    <name type="common">Picoplanktonic green alga</name>
    <dbReference type="NCBI Taxonomy" id="296587"/>
    <lineage>
        <taxon>Eukaryota</taxon>
        <taxon>Viridiplantae</taxon>
        <taxon>Chlorophyta</taxon>
        <taxon>Mamiellophyceae</taxon>
        <taxon>Mamiellales</taxon>
        <taxon>Mamiellaceae</taxon>
        <taxon>Micromonas</taxon>
    </lineage>
</organism>
<dbReference type="SMART" id="SM00028">
    <property type="entry name" value="TPR"/>
    <property type="match status" value="3"/>
</dbReference>
<evidence type="ECO:0000256" key="8">
    <source>
        <dbReference type="ARBA" id="ARBA00044543"/>
    </source>
</evidence>
<evidence type="ECO:0000256" key="4">
    <source>
        <dbReference type="ARBA" id="ARBA00022737"/>
    </source>
</evidence>
<comment type="catalytic activity">
    <reaction evidence="1">
        <text>S-ubiquitinyl-[E2 ubiquitin-conjugating enzyme]-L-cysteine + [acceptor protein]-L-lysine = [E2 ubiquitin-conjugating enzyme]-L-cysteine + N(6)-ubiquitinyl-[acceptor protein]-L-lysine.</text>
        <dbReference type="EC" id="2.3.2.27"/>
    </reaction>
</comment>
<dbReference type="OrthoDB" id="629492at2759"/>
<keyword evidence="6 9" id="KW-0802">TPR repeat</keyword>
<dbReference type="GO" id="GO:0043161">
    <property type="term" value="P:proteasome-mediated ubiquitin-dependent protein catabolic process"/>
    <property type="evidence" value="ECO:0007669"/>
    <property type="project" value="TreeGrafter"/>
</dbReference>
<evidence type="ECO:0000256" key="1">
    <source>
        <dbReference type="ARBA" id="ARBA00000900"/>
    </source>
</evidence>
<dbReference type="InParanoid" id="C1FGZ5"/>
<dbReference type="eggNOG" id="KOG4642">
    <property type="taxonomic scope" value="Eukaryota"/>
</dbReference>
<evidence type="ECO:0000256" key="5">
    <source>
        <dbReference type="ARBA" id="ARBA00022786"/>
    </source>
</evidence>
<dbReference type="OMA" id="WAGVEHD"/>
<dbReference type="EMBL" id="CP001576">
    <property type="protein sequence ID" value="ACO69736.1"/>
    <property type="molecule type" value="Genomic_DNA"/>
</dbReference>
<dbReference type="SMART" id="SM00504">
    <property type="entry name" value="Ubox"/>
    <property type="match status" value="1"/>
</dbReference>
<dbReference type="GO" id="GO:0045862">
    <property type="term" value="P:positive regulation of proteolysis"/>
    <property type="evidence" value="ECO:0007669"/>
    <property type="project" value="TreeGrafter"/>
</dbReference>
<name>C1FGZ5_MICCC</name>
<dbReference type="PANTHER" id="PTHR46803:SF2">
    <property type="entry name" value="E3 UBIQUITIN-PROTEIN LIGASE CHIP"/>
    <property type="match status" value="1"/>
</dbReference>
<dbReference type="InterPro" id="IPR011990">
    <property type="entry name" value="TPR-like_helical_dom_sf"/>
</dbReference>
<dbReference type="PANTHER" id="PTHR46803">
    <property type="entry name" value="E3 UBIQUITIN-PROTEIN LIGASE CHIP"/>
    <property type="match status" value="1"/>
</dbReference>
<dbReference type="GO" id="GO:0005737">
    <property type="term" value="C:cytoplasm"/>
    <property type="evidence" value="ECO:0007669"/>
    <property type="project" value="TreeGrafter"/>
</dbReference>
<dbReference type="RefSeq" id="XP_002508478.1">
    <property type="nucleotide sequence ID" value="XM_002508432.1"/>
</dbReference>
<dbReference type="Proteomes" id="UP000002009">
    <property type="component" value="Chromosome 10"/>
</dbReference>